<sequence>MKNNKFALQILSVGLIFLSFIACDSDYATLDSDVLNSDIATNFDIDSSHYDIITYTKALNPVQTNQLGLSTLGVYDDAYGRVTSSFVTQLTPSTYDPSFGDEVEIDSVVVTLPFYSTATDFDDDGNLTYTLDSVISDGDTYKDIKLRIFENNYFIRNFDPSASFSEGQAYYSDKSASPTEPISTTVLEGEELTFLAAPQTSHTSLGNTISISEDVFILESENPDADEDDTETTLTERVAPAIRVKLDPTFWKNKIIDKEGDAVLSNQNNFYNYFRGLYFKAEAYNDDGSYIFLNTGSANNANVTIYYSKLTASTVDDDELRDTGTYVLTFGTNKINFLETDYSLPLNDGNAETGDSKIYLKGGEGAIAGIKLFQGIDEETGLSNFESFRNEYVNLENNEFVSSKRLVNEANLVFYVDRDELAMLGADPENEPNRLYLYDVDNKAPLIDYYLDVTNSALPSFSKTNHLGALERVDDEIDGEGVKYKFKITEHINNLLLRDSTNVELGLAVSLNVNIEDPSVSFTQNKEQNDEGLDLTVPVSSILSPRGTILHGNTTPEESKRVYLEIYYTEPNN</sequence>
<dbReference type="EMBL" id="QPJO01000001">
    <property type="protein sequence ID" value="RCW93381.1"/>
    <property type="molecule type" value="Genomic_DNA"/>
</dbReference>
<keyword evidence="3" id="KW-1185">Reference proteome</keyword>
<keyword evidence="1" id="KW-0732">Signal</keyword>
<protein>
    <submittedName>
        <fullName evidence="2">Uncharacterized protein DUF4270</fullName>
    </submittedName>
</protein>
<reference evidence="2 3" key="1">
    <citation type="submission" date="2018-07" db="EMBL/GenBank/DDBJ databases">
        <title>Genomic Encyclopedia of Type Strains, Phase III (KMG-III): the genomes of soil and plant-associated and newly described type strains.</title>
        <authorList>
            <person name="Whitman W."/>
        </authorList>
    </citation>
    <scope>NUCLEOTIDE SEQUENCE [LARGE SCALE GENOMIC DNA]</scope>
    <source>
        <strain evidence="2 3">CECT 7958</strain>
    </source>
</reference>
<feature type="signal peptide" evidence="1">
    <location>
        <begin position="1"/>
        <end position="24"/>
    </location>
</feature>
<dbReference type="PROSITE" id="PS51257">
    <property type="entry name" value="PROKAR_LIPOPROTEIN"/>
    <property type="match status" value="1"/>
</dbReference>
<gene>
    <name evidence="2" type="ORF">DFQ08_101175</name>
</gene>
<proteinExistence type="predicted"/>
<evidence type="ECO:0000313" key="3">
    <source>
        <dbReference type="Proteomes" id="UP000253436"/>
    </source>
</evidence>
<feature type="chain" id="PRO_5016678722" evidence="1">
    <location>
        <begin position="25"/>
        <end position="573"/>
    </location>
</feature>
<accession>A0A368ZI04</accession>
<dbReference type="InterPro" id="IPR025366">
    <property type="entry name" value="DUF4270"/>
</dbReference>
<dbReference type="Pfam" id="PF14092">
    <property type="entry name" value="DUF4270"/>
    <property type="match status" value="1"/>
</dbReference>
<organism evidence="2 3">
    <name type="scientific">Winogradskyella arenosi</name>
    <dbReference type="NCBI Taxonomy" id="533325"/>
    <lineage>
        <taxon>Bacteria</taxon>
        <taxon>Pseudomonadati</taxon>
        <taxon>Bacteroidota</taxon>
        <taxon>Flavobacteriia</taxon>
        <taxon>Flavobacteriales</taxon>
        <taxon>Flavobacteriaceae</taxon>
        <taxon>Winogradskyella</taxon>
    </lineage>
</organism>
<name>A0A368ZI04_9FLAO</name>
<dbReference type="OrthoDB" id="1466062at2"/>
<comment type="caution">
    <text evidence="2">The sequence shown here is derived from an EMBL/GenBank/DDBJ whole genome shotgun (WGS) entry which is preliminary data.</text>
</comment>
<dbReference type="RefSeq" id="WP_114307913.1">
    <property type="nucleotide sequence ID" value="NZ_QPJO01000001.1"/>
</dbReference>
<dbReference type="AlphaFoldDB" id="A0A368ZI04"/>
<evidence type="ECO:0000313" key="2">
    <source>
        <dbReference type="EMBL" id="RCW93381.1"/>
    </source>
</evidence>
<evidence type="ECO:0000256" key="1">
    <source>
        <dbReference type="SAM" id="SignalP"/>
    </source>
</evidence>
<dbReference type="Proteomes" id="UP000253436">
    <property type="component" value="Unassembled WGS sequence"/>
</dbReference>